<dbReference type="EMBL" id="JAPEVG010000043">
    <property type="protein sequence ID" value="KAJ8489874.1"/>
    <property type="molecule type" value="Genomic_DNA"/>
</dbReference>
<protein>
    <submittedName>
        <fullName evidence="4">Uncharacterized protein</fullName>
    </submittedName>
</protein>
<dbReference type="Proteomes" id="UP001215151">
    <property type="component" value="Unassembled WGS sequence"/>
</dbReference>
<evidence type="ECO:0000256" key="1">
    <source>
        <dbReference type="SAM" id="MobiDB-lite"/>
    </source>
</evidence>
<dbReference type="Gene3D" id="2.30.29.30">
    <property type="entry name" value="Pleckstrin-homology domain (PH domain)/Phosphotyrosine-binding domain (PTB)"/>
    <property type="match status" value="1"/>
</dbReference>
<dbReference type="InterPro" id="IPR033927">
    <property type="entry name" value="WASPfam_EVH1"/>
</dbReference>
<comment type="caution">
    <text evidence="4">The sequence shown here is derived from an EMBL/GenBank/DDBJ whole genome shotgun (WGS) entry which is preliminary data.</text>
</comment>
<dbReference type="AlphaFoldDB" id="A0AAD7U1L2"/>
<dbReference type="PROSITE" id="PS50108">
    <property type="entry name" value="CRIB"/>
    <property type="match status" value="1"/>
</dbReference>
<proteinExistence type="predicted"/>
<feature type="domain" description="CRIB" evidence="2">
    <location>
        <begin position="182"/>
        <end position="197"/>
    </location>
</feature>
<dbReference type="PROSITE" id="PS50229">
    <property type="entry name" value="WH1"/>
    <property type="match status" value="1"/>
</dbReference>
<dbReference type="Pfam" id="PF00568">
    <property type="entry name" value="WH1"/>
    <property type="match status" value="1"/>
</dbReference>
<feature type="region of interest" description="Disordered" evidence="1">
    <location>
        <begin position="150"/>
        <end position="178"/>
    </location>
</feature>
<gene>
    <name evidence="4" type="ORF">ONZ51_g2669</name>
</gene>
<dbReference type="CDD" id="cd01205">
    <property type="entry name" value="EVH1_WASP-like"/>
    <property type="match status" value="1"/>
</dbReference>
<dbReference type="InterPro" id="IPR000095">
    <property type="entry name" value="CRIB_dom"/>
</dbReference>
<feature type="compositionally biased region" description="Polar residues" evidence="1">
    <location>
        <begin position="160"/>
        <end position="171"/>
    </location>
</feature>
<dbReference type="SUPFAM" id="SSF50729">
    <property type="entry name" value="PH domain-like"/>
    <property type="match status" value="1"/>
</dbReference>
<evidence type="ECO:0000259" key="3">
    <source>
        <dbReference type="PROSITE" id="PS50229"/>
    </source>
</evidence>
<reference evidence="4" key="1">
    <citation type="submission" date="2022-11" db="EMBL/GenBank/DDBJ databases">
        <title>Genome Sequence of Cubamyces cubensis.</title>
        <authorList>
            <person name="Buettner E."/>
        </authorList>
    </citation>
    <scope>NUCLEOTIDE SEQUENCE</scope>
    <source>
        <strain evidence="4">MPL-01</strain>
    </source>
</reference>
<dbReference type="InterPro" id="IPR000697">
    <property type="entry name" value="WH1/EVH1_dom"/>
</dbReference>
<dbReference type="SMART" id="SM00461">
    <property type="entry name" value="WH1"/>
    <property type="match status" value="1"/>
</dbReference>
<feature type="domain" description="WH1" evidence="3">
    <location>
        <begin position="32"/>
        <end position="150"/>
    </location>
</feature>
<evidence type="ECO:0000313" key="4">
    <source>
        <dbReference type="EMBL" id="KAJ8489874.1"/>
    </source>
</evidence>
<accession>A0AAD7U1L2</accession>
<evidence type="ECO:0000313" key="5">
    <source>
        <dbReference type="Proteomes" id="UP001215151"/>
    </source>
</evidence>
<evidence type="ECO:0000259" key="2">
    <source>
        <dbReference type="PROSITE" id="PS50108"/>
    </source>
</evidence>
<name>A0AAD7U1L2_9APHY</name>
<sequence length="283" mass="30865">MAQVPPPRSPATTVSSLSSMIEDTKRHVMSYLPPDSKVLCLAPARIYHSSFGTRGDSWTFTGLRGMLVFGRDRTTSTNSTEQDYWFRLVDVDSGKGIIWFHQIPSDFDYHADKPFFHVFSGCSRMFGFRFDEDSDAEQFIKSVASRVHITAPRSPKPRAQKSSASAAQTPAGSPRRVSPAMISAPAPGTFMHVAHIGVGDNGRIEATPNVEPGWTMVLEELQGYGVDEKMGAQDVDFVEGFLAGAKAKAKLERVQAPTPLARTATAVSGKKGRFISRKKVPGA</sequence>
<keyword evidence="5" id="KW-1185">Reference proteome</keyword>
<organism evidence="4 5">
    <name type="scientific">Trametes cubensis</name>
    <dbReference type="NCBI Taxonomy" id="1111947"/>
    <lineage>
        <taxon>Eukaryota</taxon>
        <taxon>Fungi</taxon>
        <taxon>Dikarya</taxon>
        <taxon>Basidiomycota</taxon>
        <taxon>Agaricomycotina</taxon>
        <taxon>Agaricomycetes</taxon>
        <taxon>Polyporales</taxon>
        <taxon>Polyporaceae</taxon>
        <taxon>Trametes</taxon>
    </lineage>
</organism>
<dbReference type="InterPro" id="IPR011993">
    <property type="entry name" value="PH-like_dom_sf"/>
</dbReference>